<evidence type="ECO:0008006" key="3">
    <source>
        <dbReference type="Google" id="ProtNLM"/>
    </source>
</evidence>
<dbReference type="InterPro" id="IPR035069">
    <property type="entry name" value="TTHA1013/TTHA0281-like"/>
</dbReference>
<sequence length="131" mass="15064">MATKKKSLSYYLNLNWSYTVEQETYNRKTYYIIRVNELPGICTDADTIEEGMKLIKEAIKGAIKLYLKQGDPIPEPVDKKKFKGNISYRTTAERHYLLSKIAVQEHKSLSKTLDLIVDKGIEEFGLSTNAR</sequence>
<dbReference type="Proteomes" id="UP001194714">
    <property type="component" value="Unassembled WGS sequence"/>
</dbReference>
<dbReference type="RefSeq" id="WP_194847787.1">
    <property type="nucleotide sequence ID" value="NZ_JAAEJV010000024.1"/>
</dbReference>
<organism evidence="1 2">
    <name type="scientific">Candidatus Neptunichlamydia vexilliferae</name>
    <dbReference type="NCBI Taxonomy" id="1651774"/>
    <lineage>
        <taxon>Bacteria</taxon>
        <taxon>Pseudomonadati</taxon>
        <taxon>Chlamydiota</taxon>
        <taxon>Chlamydiia</taxon>
        <taxon>Parachlamydiales</taxon>
        <taxon>Simkaniaceae</taxon>
        <taxon>Candidatus Neptunichlamydia</taxon>
    </lineage>
</organism>
<evidence type="ECO:0000313" key="1">
    <source>
        <dbReference type="EMBL" id="MBF5059485.1"/>
    </source>
</evidence>
<evidence type="ECO:0000313" key="2">
    <source>
        <dbReference type="Proteomes" id="UP001194714"/>
    </source>
</evidence>
<dbReference type="Gene3D" id="3.30.160.250">
    <property type="match status" value="1"/>
</dbReference>
<dbReference type="SUPFAM" id="SSF143100">
    <property type="entry name" value="TTHA1013/TTHA0281-like"/>
    <property type="match status" value="1"/>
</dbReference>
<dbReference type="EMBL" id="JAAEJV010000024">
    <property type="protein sequence ID" value="MBF5059485.1"/>
    <property type="molecule type" value="Genomic_DNA"/>
</dbReference>
<protein>
    <recommendedName>
        <fullName evidence="3">HicB-like antitoxin of toxin-antitoxin system domain-containing protein</fullName>
    </recommendedName>
</protein>
<keyword evidence="2" id="KW-1185">Reference proteome</keyword>
<reference evidence="1 2" key="1">
    <citation type="submission" date="2020-01" db="EMBL/GenBank/DDBJ databases">
        <title>Draft genome sequence of Cand. Neptunochlamydia vexilliferae K9.</title>
        <authorList>
            <person name="Schulz F."/>
            <person name="Koestlbacher S."/>
            <person name="Wascher F."/>
            <person name="Pizzetti I."/>
            <person name="Horn M."/>
        </authorList>
    </citation>
    <scope>NUCLEOTIDE SEQUENCE [LARGE SCALE GENOMIC DNA]</scope>
    <source>
        <strain evidence="1 2">K9</strain>
    </source>
</reference>
<proteinExistence type="predicted"/>
<accession>A0ABS0B1Q0</accession>
<gene>
    <name evidence="1" type="ORF">NEPTK9_000999</name>
</gene>
<name>A0ABS0B1Q0_9BACT</name>
<comment type="caution">
    <text evidence="1">The sequence shown here is derived from an EMBL/GenBank/DDBJ whole genome shotgun (WGS) entry which is preliminary data.</text>
</comment>